<evidence type="ECO:0000256" key="3">
    <source>
        <dbReference type="SAM" id="SignalP"/>
    </source>
</evidence>
<protein>
    <submittedName>
        <fullName evidence="5">Ig-like domain-containing protein</fullName>
    </submittedName>
</protein>
<dbReference type="SUPFAM" id="SSF48726">
    <property type="entry name" value="Immunoglobulin"/>
    <property type="match status" value="1"/>
</dbReference>
<dbReference type="WBParaSite" id="MCU_010679-RA">
    <property type="protein sequence ID" value="MCU_010679-RA"/>
    <property type="gene ID" value="MCU_010679"/>
</dbReference>
<dbReference type="InterPro" id="IPR007110">
    <property type="entry name" value="Ig-like_dom"/>
</dbReference>
<keyword evidence="3" id="KW-0732">Signal</keyword>
<dbReference type="InterPro" id="IPR000884">
    <property type="entry name" value="TSP1_rpt"/>
</dbReference>
<dbReference type="AlphaFoldDB" id="A0A5K3FR87"/>
<reference evidence="5" key="1">
    <citation type="submission" date="2019-11" db="UniProtKB">
        <authorList>
            <consortium name="WormBaseParasite"/>
        </authorList>
    </citation>
    <scope>IDENTIFICATION</scope>
</reference>
<dbReference type="InterPro" id="IPR013783">
    <property type="entry name" value="Ig-like_fold"/>
</dbReference>
<dbReference type="GO" id="GO:0005576">
    <property type="term" value="C:extracellular region"/>
    <property type="evidence" value="ECO:0007669"/>
    <property type="project" value="UniProtKB-SubCell"/>
</dbReference>
<keyword evidence="2" id="KW-0964">Secreted</keyword>
<dbReference type="InterPro" id="IPR036179">
    <property type="entry name" value="Ig-like_dom_sf"/>
</dbReference>
<name>A0A5K3FR87_MESCO</name>
<dbReference type="Gene3D" id="2.60.40.10">
    <property type="entry name" value="Immunoglobulins"/>
    <property type="match status" value="1"/>
</dbReference>
<feature type="domain" description="Ig-like" evidence="4">
    <location>
        <begin position="225"/>
        <end position="331"/>
    </location>
</feature>
<feature type="signal peptide" evidence="3">
    <location>
        <begin position="1"/>
        <end position="18"/>
    </location>
</feature>
<sequence length="445" mass="50539">MWTLCLIIVALQCRLSLCGGPQWIPTDIWDRCNPECGPGTQRKVFSCVQNDRYNTTVLRPERFCGPLPQTFPPEAIRQCDWGDCSKKTWWRTSNWSICSQPCGDHGFTTREVECVMGGDEGEIVISQKFEDPFCDPKKRPESHGVCNRFNCPAEFLALEWQKCEQKDPCKSGFQTRQLSCRSLHTNGTYVELPKIACYMGRKPPPSTWRRCFIPEVSAMCTQKDPVIDEVKMVVVQMRAVRKMSLQVGQEAYILPTTRLSIKCPVKFFPGSSLVWRHKVLGNFTYTGDARNTTNSRFVSKSGHLVIRRFSGADAGEWRCFAGNEGTSAAITLHYNLPSQGLADWAARTPKRNIETQNEDPAVVMTRQKLVQWIEGPWSNCSVPCGGQGIQTRVVRCELLDTGVYHVLEDSECERQFLVKPKTQRVCTNLPKCPTWQLRNADYSKV</sequence>
<dbReference type="SUPFAM" id="SSF82895">
    <property type="entry name" value="TSP-1 type 1 repeat"/>
    <property type="match status" value="2"/>
</dbReference>
<proteinExistence type="predicted"/>
<dbReference type="PANTHER" id="PTHR13723">
    <property type="entry name" value="ADAMTS A DISINTEGRIN AND METALLOPROTEASE WITH THROMBOSPONDIN MOTIFS PROTEASE"/>
    <property type="match status" value="1"/>
</dbReference>
<dbReference type="SMART" id="SM00209">
    <property type="entry name" value="TSP1"/>
    <property type="match status" value="2"/>
</dbReference>
<dbReference type="PROSITE" id="PS50835">
    <property type="entry name" value="IG_LIKE"/>
    <property type="match status" value="1"/>
</dbReference>
<evidence type="ECO:0000256" key="1">
    <source>
        <dbReference type="ARBA" id="ARBA00004613"/>
    </source>
</evidence>
<dbReference type="Gene3D" id="2.20.100.10">
    <property type="entry name" value="Thrombospondin type-1 (TSP1) repeat"/>
    <property type="match status" value="2"/>
</dbReference>
<accession>A0A5K3FR87</accession>
<dbReference type="InterPro" id="IPR036383">
    <property type="entry name" value="TSP1_rpt_sf"/>
</dbReference>
<dbReference type="PROSITE" id="PS50092">
    <property type="entry name" value="TSP1"/>
    <property type="match status" value="2"/>
</dbReference>
<dbReference type="Pfam" id="PF19030">
    <property type="entry name" value="TSP1_ADAMTS"/>
    <property type="match status" value="3"/>
</dbReference>
<dbReference type="InterPro" id="IPR050439">
    <property type="entry name" value="ADAMTS_ADAMTS-like"/>
</dbReference>
<organism evidence="5">
    <name type="scientific">Mesocestoides corti</name>
    <name type="common">Flatworm</name>
    <dbReference type="NCBI Taxonomy" id="53468"/>
    <lineage>
        <taxon>Eukaryota</taxon>
        <taxon>Metazoa</taxon>
        <taxon>Spiralia</taxon>
        <taxon>Lophotrochozoa</taxon>
        <taxon>Platyhelminthes</taxon>
        <taxon>Cestoda</taxon>
        <taxon>Eucestoda</taxon>
        <taxon>Cyclophyllidea</taxon>
        <taxon>Mesocestoididae</taxon>
        <taxon>Mesocestoides</taxon>
    </lineage>
</organism>
<dbReference type="SMART" id="SM00408">
    <property type="entry name" value="IGc2"/>
    <property type="match status" value="1"/>
</dbReference>
<evidence type="ECO:0000313" key="5">
    <source>
        <dbReference type="WBParaSite" id="MCU_010679-RA"/>
    </source>
</evidence>
<evidence type="ECO:0000256" key="2">
    <source>
        <dbReference type="ARBA" id="ARBA00022525"/>
    </source>
</evidence>
<feature type="chain" id="PRO_5024370572" evidence="3">
    <location>
        <begin position="19"/>
        <end position="445"/>
    </location>
</feature>
<evidence type="ECO:0000259" key="4">
    <source>
        <dbReference type="PROSITE" id="PS50835"/>
    </source>
</evidence>
<dbReference type="InterPro" id="IPR003598">
    <property type="entry name" value="Ig_sub2"/>
</dbReference>
<comment type="subcellular location">
    <subcellularLocation>
        <location evidence="1">Secreted</location>
    </subcellularLocation>
</comment>